<comment type="subcellular location">
    <subcellularLocation>
        <location evidence="1">Cell outer membrane</location>
    </subcellularLocation>
</comment>
<dbReference type="STRING" id="1484053.SAMN05444274_11310"/>
<dbReference type="AlphaFoldDB" id="A0A1M5FJG3"/>
<dbReference type="InterPro" id="IPR033985">
    <property type="entry name" value="SusD-like_N"/>
</dbReference>
<dbReference type="Proteomes" id="UP000184164">
    <property type="component" value="Unassembled WGS sequence"/>
</dbReference>
<evidence type="ECO:0000256" key="6">
    <source>
        <dbReference type="SAM" id="SignalP"/>
    </source>
</evidence>
<gene>
    <name evidence="9" type="ORF">SAMN05444274_11310</name>
</gene>
<evidence type="ECO:0000256" key="1">
    <source>
        <dbReference type="ARBA" id="ARBA00004442"/>
    </source>
</evidence>
<comment type="similarity">
    <text evidence="2">Belongs to the SusD family.</text>
</comment>
<dbReference type="PROSITE" id="PS51257">
    <property type="entry name" value="PROKAR_LIPOPROTEIN"/>
    <property type="match status" value="1"/>
</dbReference>
<evidence type="ECO:0000313" key="10">
    <source>
        <dbReference type="Proteomes" id="UP000184164"/>
    </source>
</evidence>
<evidence type="ECO:0000256" key="3">
    <source>
        <dbReference type="ARBA" id="ARBA00022729"/>
    </source>
</evidence>
<feature type="domain" description="SusD-like N-terminal" evidence="8">
    <location>
        <begin position="22"/>
        <end position="218"/>
    </location>
</feature>
<keyword evidence="5" id="KW-0998">Cell outer membrane</keyword>
<dbReference type="Gene3D" id="1.25.40.390">
    <property type="match status" value="1"/>
</dbReference>
<dbReference type="Pfam" id="PF07980">
    <property type="entry name" value="SusD_RagB"/>
    <property type="match status" value="1"/>
</dbReference>
<feature type="chain" id="PRO_5012567462" evidence="6">
    <location>
        <begin position="18"/>
        <end position="600"/>
    </location>
</feature>
<dbReference type="InterPro" id="IPR012944">
    <property type="entry name" value="SusD_RagB_dom"/>
</dbReference>
<evidence type="ECO:0000256" key="5">
    <source>
        <dbReference type="ARBA" id="ARBA00023237"/>
    </source>
</evidence>
<keyword evidence="10" id="KW-1185">Reference proteome</keyword>
<evidence type="ECO:0000256" key="4">
    <source>
        <dbReference type="ARBA" id="ARBA00023136"/>
    </source>
</evidence>
<protein>
    <submittedName>
        <fullName evidence="9">Starch-binding associating with outer membrane</fullName>
    </submittedName>
</protein>
<dbReference type="GO" id="GO:0009279">
    <property type="term" value="C:cell outer membrane"/>
    <property type="evidence" value="ECO:0007669"/>
    <property type="project" value="UniProtKB-SubCell"/>
</dbReference>
<name>A0A1M5FJG3_9BACT</name>
<keyword evidence="4" id="KW-0472">Membrane</keyword>
<organism evidence="9 10">
    <name type="scientific">Mariniphaga anaerophila</name>
    <dbReference type="NCBI Taxonomy" id="1484053"/>
    <lineage>
        <taxon>Bacteria</taxon>
        <taxon>Pseudomonadati</taxon>
        <taxon>Bacteroidota</taxon>
        <taxon>Bacteroidia</taxon>
        <taxon>Marinilabiliales</taxon>
        <taxon>Prolixibacteraceae</taxon>
        <taxon>Mariniphaga</taxon>
    </lineage>
</organism>
<keyword evidence="3 6" id="KW-0732">Signal</keyword>
<dbReference type="RefSeq" id="WP_083570854.1">
    <property type="nucleotide sequence ID" value="NZ_FQUM01000013.1"/>
</dbReference>
<accession>A0A1M5FJG3</accession>
<sequence length="600" mass="69012">MKRYICLLILLVVGVSACNDNFLNTEPTDMLSTEQLVKDPNAVKAYFATLYDLMPIEDFNFCNGRFNQFPGDGFGYLSNYVDETITSNKYYGSEFGENWKEIYKLIRNVNDFIVEINKVEEILAPDVLNTYLGEARFIRAYAYFSLVKRFGGVPVLLEPQVVVDGDVEKLNIPRNTEDEVWMAIRDDFEFAVQNMTGASEYGRANKYVAAAYLSRAMLYAGSIAKYGKLEYDGLVGVPASKANEYFQTSFNAAKLVYEEGGYELFNKVQDKSKNFSELFLEYESNPEIILAKGFDYDATKSTHSYDILCTPVYFIPGGYAGRQAPTVDILEKFEYLDGTVGPILTLNDDGTRKLYEHPLDLFRDRDPRLLGSVIAPFSQFRGEEISIQKGIHVDGSFKKGNYYNQYYHSDTKEINTTISSVRATGKYGGSFRSCLSGVYMRKYIDPNTDPKLLGVWKSRTHWIDMRFAEILLNMAEAAQELGTDRTLALTAINMVRERAGIRLLDDEELTIERIRHEREVELAFEGHLFWDLKRTRNLVERFQIWQPRRMDLYYSLDFNGYFVSFSITDGPKTYENKQYYNRIPQDEININPLLKQNPGY</sequence>
<evidence type="ECO:0000259" key="8">
    <source>
        <dbReference type="Pfam" id="PF14322"/>
    </source>
</evidence>
<dbReference type="EMBL" id="FQUM01000013">
    <property type="protein sequence ID" value="SHF91747.1"/>
    <property type="molecule type" value="Genomic_DNA"/>
</dbReference>
<feature type="domain" description="RagB/SusD" evidence="7">
    <location>
        <begin position="286"/>
        <end position="600"/>
    </location>
</feature>
<dbReference type="SUPFAM" id="SSF48452">
    <property type="entry name" value="TPR-like"/>
    <property type="match status" value="1"/>
</dbReference>
<reference evidence="9 10" key="1">
    <citation type="submission" date="2016-11" db="EMBL/GenBank/DDBJ databases">
        <authorList>
            <person name="Jaros S."/>
            <person name="Januszkiewicz K."/>
            <person name="Wedrychowicz H."/>
        </authorList>
    </citation>
    <scope>NUCLEOTIDE SEQUENCE [LARGE SCALE GENOMIC DNA]</scope>
    <source>
        <strain evidence="9 10">DSM 26910</strain>
    </source>
</reference>
<evidence type="ECO:0000259" key="7">
    <source>
        <dbReference type="Pfam" id="PF07980"/>
    </source>
</evidence>
<evidence type="ECO:0000313" key="9">
    <source>
        <dbReference type="EMBL" id="SHF91747.1"/>
    </source>
</evidence>
<feature type="signal peptide" evidence="6">
    <location>
        <begin position="1"/>
        <end position="17"/>
    </location>
</feature>
<evidence type="ECO:0000256" key="2">
    <source>
        <dbReference type="ARBA" id="ARBA00006275"/>
    </source>
</evidence>
<dbReference type="Pfam" id="PF14322">
    <property type="entry name" value="SusD-like_3"/>
    <property type="match status" value="1"/>
</dbReference>
<dbReference type="InterPro" id="IPR011990">
    <property type="entry name" value="TPR-like_helical_dom_sf"/>
</dbReference>
<proteinExistence type="inferred from homology"/>
<dbReference type="OrthoDB" id="1096885at2"/>